<gene>
    <name evidence="1" type="ORF">ACFYTF_16570</name>
</gene>
<comment type="caution">
    <text evidence="1">The sequence shown here is derived from an EMBL/GenBank/DDBJ whole genome shotgun (WGS) entry which is preliminary data.</text>
</comment>
<dbReference type="Proteomes" id="UP001601444">
    <property type="component" value="Unassembled WGS sequence"/>
</dbReference>
<dbReference type="SUPFAM" id="SSF53335">
    <property type="entry name" value="S-adenosyl-L-methionine-dependent methyltransferases"/>
    <property type="match status" value="1"/>
</dbReference>
<dbReference type="InterPro" id="IPR029063">
    <property type="entry name" value="SAM-dependent_MTases_sf"/>
</dbReference>
<keyword evidence="1" id="KW-0808">Transferase</keyword>
<dbReference type="GO" id="GO:0008168">
    <property type="term" value="F:methyltransferase activity"/>
    <property type="evidence" value="ECO:0007669"/>
    <property type="project" value="UniProtKB-KW"/>
</dbReference>
<dbReference type="RefSeq" id="WP_387700995.1">
    <property type="nucleotide sequence ID" value="NZ_JBIAMX010000009.1"/>
</dbReference>
<keyword evidence="2" id="KW-1185">Reference proteome</keyword>
<dbReference type="GO" id="GO:0032259">
    <property type="term" value="P:methylation"/>
    <property type="evidence" value="ECO:0007669"/>
    <property type="project" value="UniProtKB-KW"/>
</dbReference>
<keyword evidence="1" id="KW-0489">Methyltransferase</keyword>
<proteinExistence type="predicted"/>
<reference evidence="1 2" key="1">
    <citation type="submission" date="2024-10" db="EMBL/GenBank/DDBJ databases">
        <title>The Natural Products Discovery Center: Release of the First 8490 Sequenced Strains for Exploring Actinobacteria Biosynthetic Diversity.</title>
        <authorList>
            <person name="Kalkreuter E."/>
            <person name="Kautsar S.A."/>
            <person name="Yang D."/>
            <person name="Bader C.D."/>
            <person name="Teijaro C.N."/>
            <person name="Fluegel L."/>
            <person name="Davis C.M."/>
            <person name="Simpson J.R."/>
            <person name="Lauterbach L."/>
            <person name="Steele A.D."/>
            <person name="Gui C."/>
            <person name="Meng S."/>
            <person name="Li G."/>
            <person name="Viehrig K."/>
            <person name="Ye F."/>
            <person name="Su P."/>
            <person name="Kiefer A.F."/>
            <person name="Nichols A."/>
            <person name="Cepeda A.J."/>
            <person name="Yan W."/>
            <person name="Fan B."/>
            <person name="Jiang Y."/>
            <person name="Adhikari A."/>
            <person name="Zheng C.-J."/>
            <person name="Schuster L."/>
            <person name="Cowan T.M."/>
            <person name="Smanski M.J."/>
            <person name="Chevrette M.G."/>
            <person name="De Carvalho L.P.S."/>
            <person name="Shen B."/>
        </authorList>
    </citation>
    <scope>NUCLEOTIDE SEQUENCE [LARGE SCALE GENOMIC DNA]</scope>
    <source>
        <strain evidence="1 2">NPDC004045</strain>
    </source>
</reference>
<name>A0ABW6PPV3_9NOCA</name>
<protein>
    <submittedName>
        <fullName evidence="1">Class I SAM-dependent methyltransferase</fullName>
    </submittedName>
</protein>
<organism evidence="1 2">
    <name type="scientific">Nocardia thailandica</name>
    <dbReference type="NCBI Taxonomy" id="257275"/>
    <lineage>
        <taxon>Bacteria</taxon>
        <taxon>Bacillati</taxon>
        <taxon>Actinomycetota</taxon>
        <taxon>Actinomycetes</taxon>
        <taxon>Mycobacteriales</taxon>
        <taxon>Nocardiaceae</taxon>
        <taxon>Nocardia</taxon>
    </lineage>
</organism>
<accession>A0ABW6PPV3</accession>
<evidence type="ECO:0000313" key="1">
    <source>
        <dbReference type="EMBL" id="MFF0544446.1"/>
    </source>
</evidence>
<evidence type="ECO:0000313" key="2">
    <source>
        <dbReference type="Proteomes" id="UP001601444"/>
    </source>
</evidence>
<dbReference type="EMBL" id="JBIAMX010000009">
    <property type="protein sequence ID" value="MFF0544446.1"/>
    <property type="molecule type" value="Genomic_DNA"/>
</dbReference>
<sequence>MRPNSPPRLLDDAALERSSVVANNAMNRERGLSGVNSYTRELGFDPAELLATRLRADPARPVTWIDVCCGSGRALLDAETRLTREFPDADLALVGIDLVGYFAAAPRTDRLRLITGSVTRWRAPRPADVVTCVHGLHYIGDKLGLLAAMAGWTAADGVLAADFDAAEIRRADGGPAAAEVVAALRAAGLGYDARRHRVRGDGPRVPAVPATYLGADAAAGPGYTGQPSVASYYAW</sequence>
<dbReference type="Gene3D" id="3.40.50.150">
    <property type="entry name" value="Vaccinia Virus protein VP39"/>
    <property type="match status" value="1"/>
</dbReference>